<evidence type="ECO:0000256" key="7">
    <source>
        <dbReference type="ARBA" id="ARBA00023244"/>
    </source>
</evidence>
<name>A0A9D7E0H4_9PROT</name>
<dbReference type="FunFam" id="3.40.1010.10:FF:000001">
    <property type="entry name" value="Siroheme synthase"/>
    <property type="match status" value="1"/>
</dbReference>
<dbReference type="Pfam" id="PF00590">
    <property type="entry name" value="TP_methylase"/>
    <property type="match status" value="1"/>
</dbReference>
<feature type="domain" description="Tetrapyrrole methylase" evidence="11">
    <location>
        <begin position="47"/>
        <end position="256"/>
    </location>
</feature>
<evidence type="ECO:0000313" key="13">
    <source>
        <dbReference type="Proteomes" id="UP000807785"/>
    </source>
</evidence>
<dbReference type="InterPro" id="IPR035996">
    <property type="entry name" value="4pyrrol_Methylase_sf"/>
</dbReference>
<keyword evidence="7" id="KW-0627">Porphyrin biosynthesis</keyword>
<dbReference type="InterPro" id="IPR000878">
    <property type="entry name" value="4pyrrol_Mease"/>
</dbReference>
<evidence type="ECO:0000256" key="10">
    <source>
        <dbReference type="RuleBase" id="RU003960"/>
    </source>
</evidence>
<comment type="caution">
    <text evidence="12">The sequence shown here is derived from an EMBL/GenBank/DDBJ whole genome shotgun (WGS) entry which is preliminary data.</text>
</comment>
<dbReference type="Gene3D" id="3.30.950.10">
    <property type="entry name" value="Methyltransferase, Cobalt-precorrin-4 Transmethylase, Domain 2"/>
    <property type="match status" value="1"/>
</dbReference>
<dbReference type="PROSITE" id="PS00840">
    <property type="entry name" value="SUMT_2"/>
    <property type="match status" value="1"/>
</dbReference>
<evidence type="ECO:0000256" key="5">
    <source>
        <dbReference type="ARBA" id="ARBA00022679"/>
    </source>
</evidence>
<dbReference type="GO" id="GO:0009236">
    <property type="term" value="P:cobalamin biosynthetic process"/>
    <property type="evidence" value="ECO:0007669"/>
    <property type="project" value="UniProtKB-KW"/>
</dbReference>
<evidence type="ECO:0000256" key="1">
    <source>
        <dbReference type="ARBA" id="ARBA00005879"/>
    </source>
</evidence>
<dbReference type="EC" id="2.1.1.107" evidence="2"/>
<dbReference type="NCBIfam" id="TIGR01469">
    <property type="entry name" value="cobA_cysG_Cterm"/>
    <property type="match status" value="1"/>
</dbReference>
<reference evidence="12" key="1">
    <citation type="submission" date="2020-10" db="EMBL/GenBank/DDBJ databases">
        <title>Connecting structure to function with the recovery of over 1000 high-quality activated sludge metagenome-assembled genomes encoding full-length rRNA genes using long-read sequencing.</title>
        <authorList>
            <person name="Singleton C.M."/>
            <person name="Petriglieri F."/>
            <person name="Kristensen J.M."/>
            <person name="Kirkegaard R.H."/>
            <person name="Michaelsen T.Y."/>
            <person name="Andersen M.H."/>
            <person name="Karst S.M."/>
            <person name="Dueholm M.S."/>
            <person name="Nielsen P.H."/>
            <person name="Albertsen M."/>
        </authorList>
    </citation>
    <scope>NUCLEOTIDE SEQUENCE</scope>
    <source>
        <strain evidence="12">Bjer_18-Q3-R1-45_BAT3C.347</strain>
    </source>
</reference>
<dbReference type="NCBIfam" id="NF004790">
    <property type="entry name" value="PRK06136.1"/>
    <property type="match status" value="1"/>
</dbReference>
<dbReference type="PROSITE" id="PS00839">
    <property type="entry name" value="SUMT_1"/>
    <property type="match status" value="1"/>
</dbReference>
<dbReference type="CDD" id="cd11642">
    <property type="entry name" value="SUMT"/>
    <property type="match status" value="1"/>
</dbReference>
<proteinExistence type="inferred from homology"/>
<evidence type="ECO:0000256" key="2">
    <source>
        <dbReference type="ARBA" id="ARBA00012162"/>
    </source>
</evidence>
<evidence type="ECO:0000256" key="8">
    <source>
        <dbReference type="ARBA" id="ARBA00025705"/>
    </source>
</evidence>
<keyword evidence="3" id="KW-0169">Cobalamin biosynthesis</keyword>
<comment type="pathway">
    <text evidence="8">Porphyrin-containing compound metabolism; siroheme biosynthesis; precorrin-2 from uroporphyrinogen III: step 1/1.</text>
</comment>
<evidence type="ECO:0000256" key="9">
    <source>
        <dbReference type="ARBA" id="ARBA00060548"/>
    </source>
</evidence>
<comment type="similarity">
    <text evidence="1 10">Belongs to the precorrin methyltransferase family.</text>
</comment>
<dbReference type="PANTHER" id="PTHR45790">
    <property type="entry name" value="SIROHEME SYNTHASE-RELATED"/>
    <property type="match status" value="1"/>
</dbReference>
<sequence length="298" mass="32035">MPDETPGLMPVFARLRHLREPLPARGQHASAANPPQSVRTSAREGRVFLVGAGPGEPDLLTLRAARLLASADVIVYDQLVDQGVLDLARPEARRVYVGKQAGHHSMPQDEINALLVSLASDGLQVVRLKGGDPFIFGRGGEEVEALFEAGIGFEIVPGITAASGMAAYAGIPLTHRDHAQSCVFVTGHLKDGSTNLDWTALARPRQTLVIYMGVGALEEICRELMAHGMPANLPAALVHRATLPEQRTVAGTLATLSRLALEHDVRAPALIVIGEVVSLHRRFDWFEKRSRVLSALAS</sequence>
<dbReference type="InterPro" id="IPR014776">
    <property type="entry name" value="4pyrrole_Mease_sub2"/>
</dbReference>
<dbReference type="InterPro" id="IPR003043">
    <property type="entry name" value="Uropor_MeTrfase_CS"/>
</dbReference>
<protein>
    <recommendedName>
        <fullName evidence="2">uroporphyrinogen-III C-methyltransferase</fullName>
        <ecNumber evidence="2">2.1.1.107</ecNumber>
    </recommendedName>
</protein>
<dbReference type="Proteomes" id="UP000807785">
    <property type="component" value="Unassembled WGS sequence"/>
</dbReference>
<evidence type="ECO:0000313" key="12">
    <source>
        <dbReference type="EMBL" id="MBK6974295.1"/>
    </source>
</evidence>
<dbReference type="SUPFAM" id="SSF53790">
    <property type="entry name" value="Tetrapyrrole methylase"/>
    <property type="match status" value="1"/>
</dbReference>
<dbReference type="AlphaFoldDB" id="A0A9D7E0H4"/>
<accession>A0A9D7E0H4</accession>
<organism evidence="12 13">
    <name type="scientific">Candidatus Methylophosphatis roskildensis</name>
    <dbReference type="NCBI Taxonomy" id="2899263"/>
    <lineage>
        <taxon>Bacteria</taxon>
        <taxon>Pseudomonadati</taxon>
        <taxon>Pseudomonadota</taxon>
        <taxon>Betaproteobacteria</taxon>
        <taxon>Nitrosomonadales</taxon>
        <taxon>Sterolibacteriaceae</taxon>
        <taxon>Candidatus Methylophosphatis</taxon>
    </lineage>
</organism>
<keyword evidence="4 10" id="KW-0489">Methyltransferase</keyword>
<dbReference type="Gene3D" id="3.40.1010.10">
    <property type="entry name" value="Cobalt-precorrin-4 Transmethylase, Domain 1"/>
    <property type="match status" value="1"/>
</dbReference>
<dbReference type="GO" id="GO:0019354">
    <property type="term" value="P:siroheme biosynthetic process"/>
    <property type="evidence" value="ECO:0007669"/>
    <property type="project" value="InterPro"/>
</dbReference>
<keyword evidence="6" id="KW-0949">S-adenosyl-L-methionine</keyword>
<dbReference type="GO" id="GO:0004851">
    <property type="term" value="F:uroporphyrin-III C-methyltransferase activity"/>
    <property type="evidence" value="ECO:0007669"/>
    <property type="project" value="UniProtKB-EC"/>
</dbReference>
<dbReference type="EMBL" id="JADJEV010000004">
    <property type="protein sequence ID" value="MBK6974295.1"/>
    <property type="molecule type" value="Genomic_DNA"/>
</dbReference>
<dbReference type="FunFam" id="3.30.950.10:FF:000001">
    <property type="entry name" value="Siroheme synthase"/>
    <property type="match status" value="1"/>
</dbReference>
<evidence type="ECO:0000256" key="6">
    <source>
        <dbReference type="ARBA" id="ARBA00022691"/>
    </source>
</evidence>
<dbReference type="InterPro" id="IPR006366">
    <property type="entry name" value="CobA/CysG_C"/>
</dbReference>
<dbReference type="InterPro" id="IPR050161">
    <property type="entry name" value="Siro_Cobalamin_biosynth"/>
</dbReference>
<dbReference type="InterPro" id="IPR014777">
    <property type="entry name" value="4pyrrole_Mease_sub1"/>
</dbReference>
<dbReference type="PANTHER" id="PTHR45790:SF3">
    <property type="entry name" value="S-ADENOSYL-L-METHIONINE-DEPENDENT UROPORPHYRINOGEN III METHYLTRANSFERASE, CHLOROPLASTIC"/>
    <property type="match status" value="1"/>
</dbReference>
<evidence type="ECO:0000259" key="11">
    <source>
        <dbReference type="Pfam" id="PF00590"/>
    </source>
</evidence>
<comment type="pathway">
    <text evidence="9">Cofactor biosynthesis; adenosylcobalamin biosynthesis; precorrin-2 from uroporphyrinogen III: step 1/1.</text>
</comment>
<evidence type="ECO:0000256" key="4">
    <source>
        <dbReference type="ARBA" id="ARBA00022603"/>
    </source>
</evidence>
<gene>
    <name evidence="12" type="primary">cobA</name>
    <name evidence="12" type="ORF">IPH26_15560</name>
</gene>
<keyword evidence="5 10" id="KW-0808">Transferase</keyword>
<evidence type="ECO:0000256" key="3">
    <source>
        <dbReference type="ARBA" id="ARBA00022573"/>
    </source>
</evidence>
<dbReference type="GO" id="GO:0032259">
    <property type="term" value="P:methylation"/>
    <property type="evidence" value="ECO:0007669"/>
    <property type="project" value="UniProtKB-KW"/>
</dbReference>